<dbReference type="SUPFAM" id="SSF74653">
    <property type="entry name" value="TolA/TonB C-terminal domain"/>
    <property type="match status" value="1"/>
</dbReference>
<feature type="chain" id="PRO_5022957143" evidence="2">
    <location>
        <begin position="31"/>
        <end position="253"/>
    </location>
</feature>
<sequence length="253" mass="26536">MLQRTKPIDMRWQWLSFGIFLCVICASLHAGSGAPSIPADTGSTERAAGPGDTGSSPMNFEIPAQPLADALDRYAGLTHRPVVYPGDLAAGRMASAVHGWLTPEAALHMLLQGSGVSARKLRTPAGETFVLSEIPAVDDGSPQGSPSLLANPQGFQAQVQAGILSALCADPNTTPGNYSALFQFRLDAEGYVRDVRLLDPTGSPSRDAAIVSVLAQLRMAPPSRPLAGRILTMAVLLQGPNVRAQCPSGMRAN</sequence>
<dbReference type="AlphaFoldDB" id="A0A5E5ARQ9"/>
<evidence type="ECO:0000256" key="2">
    <source>
        <dbReference type="SAM" id="SignalP"/>
    </source>
</evidence>
<protein>
    <submittedName>
        <fullName evidence="3">Ferripyoverdine receptor</fullName>
    </submittedName>
</protein>
<evidence type="ECO:0000313" key="4">
    <source>
        <dbReference type="Proteomes" id="UP000383122"/>
    </source>
</evidence>
<reference evidence="3 4" key="1">
    <citation type="submission" date="2019-08" db="EMBL/GenBank/DDBJ databases">
        <authorList>
            <person name="Peeters C."/>
        </authorList>
    </citation>
    <scope>NUCLEOTIDE SEQUENCE [LARGE SCALE GENOMIC DNA]</scope>
    <source>
        <strain evidence="3 4">LMG 31117</strain>
    </source>
</reference>
<organism evidence="3 4">
    <name type="scientific">Pandoraea anapnoica</name>
    <dbReference type="NCBI Taxonomy" id="2508301"/>
    <lineage>
        <taxon>Bacteria</taxon>
        <taxon>Pseudomonadati</taxon>
        <taxon>Pseudomonadota</taxon>
        <taxon>Betaproteobacteria</taxon>
        <taxon>Burkholderiales</taxon>
        <taxon>Burkholderiaceae</taxon>
        <taxon>Pandoraea</taxon>
    </lineage>
</organism>
<proteinExistence type="predicted"/>
<gene>
    <name evidence="3" type="primary">fpvA_3</name>
    <name evidence="3" type="ORF">PAN31117_05121</name>
</gene>
<feature type="region of interest" description="Disordered" evidence="1">
    <location>
        <begin position="35"/>
        <end position="60"/>
    </location>
</feature>
<keyword evidence="2" id="KW-0732">Signal</keyword>
<dbReference type="Gene3D" id="3.55.50.30">
    <property type="match status" value="1"/>
</dbReference>
<feature type="signal peptide" evidence="2">
    <location>
        <begin position="1"/>
        <end position="30"/>
    </location>
</feature>
<keyword evidence="4" id="KW-1185">Reference proteome</keyword>
<keyword evidence="3" id="KW-0675">Receptor</keyword>
<accession>A0A5E5ARQ9</accession>
<dbReference type="Proteomes" id="UP000383122">
    <property type="component" value="Unassembled WGS sequence"/>
</dbReference>
<dbReference type="OrthoDB" id="8850498at2"/>
<dbReference type="RefSeq" id="WP_150740634.1">
    <property type="nucleotide sequence ID" value="NZ_CABPSP010000020.1"/>
</dbReference>
<evidence type="ECO:0000256" key="1">
    <source>
        <dbReference type="SAM" id="MobiDB-lite"/>
    </source>
</evidence>
<name>A0A5E5ARQ9_9BURK</name>
<dbReference type="EMBL" id="CABPSP010000020">
    <property type="protein sequence ID" value="VVE75255.1"/>
    <property type="molecule type" value="Genomic_DNA"/>
</dbReference>
<evidence type="ECO:0000313" key="3">
    <source>
        <dbReference type="EMBL" id="VVE75255.1"/>
    </source>
</evidence>